<proteinExistence type="predicted"/>
<evidence type="ECO:0000256" key="4">
    <source>
        <dbReference type="ARBA" id="ARBA00023136"/>
    </source>
</evidence>
<dbReference type="AlphaFoldDB" id="A0AA36J276"/>
<evidence type="ECO:0000256" key="2">
    <source>
        <dbReference type="ARBA" id="ARBA00022692"/>
    </source>
</evidence>
<evidence type="ECO:0000256" key="1">
    <source>
        <dbReference type="ARBA" id="ARBA00004141"/>
    </source>
</evidence>
<name>A0AA36J276_9DINO</name>
<feature type="transmembrane region" description="Helical" evidence="5">
    <location>
        <begin position="382"/>
        <end position="403"/>
    </location>
</feature>
<protein>
    <submittedName>
        <fullName evidence="6">Uncharacterized protein</fullName>
    </submittedName>
</protein>
<dbReference type="PANTHER" id="PTHR10231">
    <property type="entry name" value="NUCLEOTIDE-SUGAR TRANSMEMBRANE TRANSPORTER"/>
    <property type="match status" value="1"/>
</dbReference>
<dbReference type="EMBL" id="CAUJNA010003294">
    <property type="protein sequence ID" value="CAJ1398267.1"/>
    <property type="molecule type" value="Genomic_DNA"/>
</dbReference>
<comment type="caution">
    <text evidence="6">The sequence shown here is derived from an EMBL/GenBank/DDBJ whole genome shotgun (WGS) entry which is preliminary data.</text>
</comment>
<feature type="transmembrane region" description="Helical" evidence="5">
    <location>
        <begin position="280"/>
        <end position="302"/>
    </location>
</feature>
<feature type="transmembrane region" description="Helical" evidence="5">
    <location>
        <begin position="249"/>
        <end position="268"/>
    </location>
</feature>
<dbReference type="GO" id="GO:0015165">
    <property type="term" value="F:pyrimidine nucleotide-sugar transmembrane transporter activity"/>
    <property type="evidence" value="ECO:0007669"/>
    <property type="project" value="InterPro"/>
</dbReference>
<feature type="transmembrane region" description="Helical" evidence="5">
    <location>
        <begin position="314"/>
        <end position="334"/>
    </location>
</feature>
<dbReference type="Pfam" id="PF04142">
    <property type="entry name" value="Nuc_sug_transp"/>
    <property type="match status" value="1"/>
</dbReference>
<evidence type="ECO:0000256" key="3">
    <source>
        <dbReference type="ARBA" id="ARBA00022989"/>
    </source>
</evidence>
<accession>A0AA36J276</accession>
<evidence type="ECO:0000256" key="5">
    <source>
        <dbReference type="SAM" id="Phobius"/>
    </source>
</evidence>
<evidence type="ECO:0000313" key="7">
    <source>
        <dbReference type="Proteomes" id="UP001178507"/>
    </source>
</evidence>
<gene>
    <name evidence="6" type="ORF">EVOR1521_LOCUS22102</name>
</gene>
<keyword evidence="7" id="KW-1185">Reference proteome</keyword>
<reference evidence="6" key="1">
    <citation type="submission" date="2023-08" db="EMBL/GenBank/DDBJ databases">
        <authorList>
            <person name="Chen Y."/>
            <person name="Shah S."/>
            <person name="Dougan E. K."/>
            <person name="Thang M."/>
            <person name="Chan C."/>
        </authorList>
    </citation>
    <scope>NUCLEOTIDE SEQUENCE</scope>
</reference>
<feature type="transmembrane region" description="Helical" evidence="5">
    <location>
        <begin position="221"/>
        <end position="242"/>
    </location>
</feature>
<feature type="transmembrane region" description="Helical" evidence="5">
    <location>
        <begin position="354"/>
        <end position="375"/>
    </location>
</feature>
<keyword evidence="2 5" id="KW-0812">Transmembrane</keyword>
<dbReference type="Proteomes" id="UP001178507">
    <property type="component" value="Unassembled WGS sequence"/>
</dbReference>
<organism evidence="6 7">
    <name type="scientific">Effrenium voratum</name>
    <dbReference type="NCBI Taxonomy" id="2562239"/>
    <lineage>
        <taxon>Eukaryota</taxon>
        <taxon>Sar</taxon>
        <taxon>Alveolata</taxon>
        <taxon>Dinophyceae</taxon>
        <taxon>Suessiales</taxon>
        <taxon>Symbiodiniaceae</taxon>
        <taxon>Effrenium</taxon>
    </lineage>
</organism>
<keyword evidence="3 5" id="KW-1133">Transmembrane helix</keyword>
<feature type="transmembrane region" description="Helical" evidence="5">
    <location>
        <begin position="195"/>
        <end position="215"/>
    </location>
</feature>
<dbReference type="InterPro" id="IPR007271">
    <property type="entry name" value="Nuc_sug_transpt"/>
</dbReference>
<evidence type="ECO:0000313" key="6">
    <source>
        <dbReference type="EMBL" id="CAJ1398267.1"/>
    </source>
</evidence>
<keyword evidence="4 5" id="KW-0472">Membrane</keyword>
<dbReference type="GO" id="GO:0000139">
    <property type="term" value="C:Golgi membrane"/>
    <property type="evidence" value="ECO:0007669"/>
    <property type="project" value="InterPro"/>
</dbReference>
<sequence>MSQRATSQAFELLNTSAAVFDDEEGEPSSFLAPRPAPDVPPTRLFLALLLALNLYFDSSVALWQNVYKDARIRQDGPDCTAVHDWILSNKDSFGAKLWAAPGCPEGLLQSDQPDPQALFARRLAEEESVEKEDQQCSWKAVVHVPTGRLKCKPQSFTKGCALFFQAMGGLIMYYCYNYWVGGFALIKECINPMRVLKFSAVGGMFGCGAVFSFLAQDALSPGSYALYAQSGVVIVPIIWRFTFQKPIPVLTWIHIGIIALGIFAYRVSEIDLDHMFDGIGLMWVMLKVLMAGLGSVVAELLLKQDTALPFTVQVACILPSKALACLLTIWLVPGPNFEWPSELPDRPGGFFHDWTIWTYVIVLHSLGDTILSAAVAKYFDSVVKAICGVVGIIFPTWAVSYIVGWEDLNPASAAGQLKMLGGIVVIVGSFAYVLGRSQAEKLSKAVLEVEKLEGQRSRVVEMT</sequence>
<feature type="transmembrane region" description="Helical" evidence="5">
    <location>
        <begin position="415"/>
        <end position="434"/>
    </location>
</feature>
<comment type="subcellular location">
    <subcellularLocation>
        <location evidence="1">Membrane</location>
        <topology evidence="1">Multi-pass membrane protein</topology>
    </subcellularLocation>
</comment>